<dbReference type="AlphaFoldDB" id="A0AAN5I062"/>
<feature type="transmembrane region" description="Helical" evidence="1">
    <location>
        <begin position="123"/>
        <end position="145"/>
    </location>
</feature>
<proteinExistence type="predicted"/>
<dbReference type="Gene3D" id="1.20.1070.10">
    <property type="entry name" value="Rhodopsin 7-helix transmembrane proteins"/>
    <property type="match status" value="1"/>
</dbReference>
<reference evidence="3" key="1">
    <citation type="submission" date="2022-10" db="EMBL/GenBank/DDBJ databases">
        <title>Genome assembly of Pristionchus species.</title>
        <authorList>
            <person name="Yoshida K."/>
            <person name="Sommer R.J."/>
        </authorList>
    </citation>
    <scope>NUCLEOTIDE SEQUENCE [LARGE SCALE GENOMIC DNA]</scope>
    <source>
        <strain evidence="3">RS5460</strain>
    </source>
</reference>
<feature type="transmembrane region" description="Helical" evidence="1">
    <location>
        <begin position="225"/>
        <end position="245"/>
    </location>
</feature>
<dbReference type="EMBL" id="BTRK01000004">
    <property type="protein sequence ID" value="GMR47068.1"/>
    <property type="molecule type" value="Genomic_DNA"/>
</dbReference>
<evidence type="ECO:0000313" key="2">
    <source>
        <dbReference type="EMBL" id="GMR47068.1"/>
    </source>
</evidence>
<name>A0AAN5I062_9BILA</name>
<keyword evidence="1" id="KW-1133">Transmembrane helix</keyword>
<feature type="transmembrane region" description="Helical" evidence="1">
    <location>
        <begin position="29"/>
        <end position="49"/>
    </location>
</feature>
<feature type="non-terminal residue" evidence="2">
    <location>
        <position position="1"/>
    </location>
</feature>
<keyword evidence="1" id="KW-0472">Membrane</keyword>
<comment type="caution">
    <text evidence="2">The sequence shown here is derived from an EMBL/GenBank/DDBJ whole genome shotgun (WGS) entry which is preliminary data.</text>
</comment>
<evidence type="ECO:0000313" key="3">
    <source>
        <dbReference type="Proteomes" id="UP001328107"/>
    </source>
</evidence>
<dbReference type="CDD" id="cd00637">
    <property type="entry name" value="7tm_classA_rhodopsin-like"/>
    <property type="match status" value="1"/>
</dbReference>
<evidence type="ECO:0000256" key="1">
    <source>
        <dbReference type="SAM" id="Phobius"/>
    </source>
</evidence>
<dbReference type="PANTHER" id="PTHR22718:SF25">
    <property type="entry name" value="G-PROTEIN COUPLED RECEPTORS FAMILY 1 PROFILE DOMAIN-CONTAINING PROTEIN"/>
    <property type="match status" value="1"/>
</dbReference>
<evidence type="ECO:0008006" key="4">
    <source>
        <dbReference type="Google" id="ProtNLM"/>
    </source>
</evidence>
<feature type="transmembrane region" description="Helical" evidence="1">
    <location>
        <begin position="179"/>
        <end position="196"/>
    </location>
</feature>
<protein>
    <recommendedName>
        <fullName evidence="4">G protein-coupled receptor</fullName>
    </recommendedName>
</protein>
<gene>
    <name evidence="2" type="ORF">PMAYCL1PPCAC_17263</name>
</gene>
<keyword evidence="1" id="KW-0812">Transmembrane</keyword>
<feature type="transmembrane region" description="Helical" evidence="1">
    <location>
        <begin position="257"/>
        <end position="276"/>
    </location>
</feature>
<feature type="non-terminal residue" evidence="2">
    <location>
        <position position="302"/>
    </location>
</feature>
<accession>A0AAN5I062</accession>
<dbReference type="Proteomes" id="UP001328107">
    <property type="component" value="Unassembled WGS sequence"/>
</dbReference>
<feature type="transmembrane region" description="Helical" evidence="1">
    <location>
        <begin position="93"/>
        <end position="111"/>
    </location>
</feature>
<dbReference type="SUPFAM" id="SSF81321">
    <property type="entry name" value="Family A G protein-coupled receptor-like"/>
    <property type="match status" value="1"/>
</dbReference>
<dbReference type="PANTHER" id="PTHR22718">
    <property type="entry name" value="SERPENTINE RECEPTOR, CLASS X"/>
    <property type="match status" value="1"/>
</dbReference>
<sequence>GTLLVLGSIASAIFAVAMFRGRKFPFYRIVHSLLCLDCIYLLVQLSFIFPSMLSVSPNTIVDINATFAEADAWYNSKFILAARSIFDFLPPKGLLYLTLLMTLNRMAVFVVPSMQVIFSKKYVNGSIAVCWAFVCFFSVMCVLVRPTRQFNKKTMQFEDSGEAIVDAPLVRTIFDYSDIVIPFVMLFLYLIIYASLQKKRRVISATLSVEPRARDVDDKKMLRQAVLICVFLQLYNVVGIVAIVVDDRGIVDYALNMTSLILSVTNHSIHSTIFILSNKTIRGFIPSLSCCKYSHGNTNRAT</sequence>
<feature type="transmembrane region" description="Helical" evidence="1">
    <location>
        <begin position="6"/>
        <end position="22"/>
    </location>
</feature>
<organism evidence="2 3">
    <name type="scientific">Pristionchus mayeri</name>
    <dbReference type="NCBI Taxonomy" id="1317129"/>
    <lineage>
        <taxon>Eukaryota</taxon>
        <taxon>Metazoa</taxon>
        <taxon>Ecdysozoa</taxon>
        <taxon>Nematoda</taxon>
        <taxon>Chromadorea</taxon>
        <taxon>Rhabditida</taxon>
        <taxon>Rhabditina</taxon>
        <taxon>Diplogasteromorpha</taxon>
        <taxon>Diplogasteroidea</taxon>
        <taxon>Neodiplogasteridae</taxon>
        <taxon>Pristionchus</taxon>
    </lineage>
</organism>
<keyword evidence="3" id="KW-1185">Reference proteome</keyword>